<keyword evidence="1" id="KW-0677">Repeat</keyword>
<dbReference type="OrthoDB" id="185373at2759"/>
<feature type="repeat" description="PPR" evidence="2">
    <location>
        <begin position="285"/>
        <end position="319"/>
    </location>
</feature>
<feature type="repeat" description="PPR" evidence="2">
    <location>
        <begin position="422"/>
        <end position="456"/>
    </location>
</feature>
<dbReference type="Gene3D" id="1.25.40.10">
    <property type="entry name" value="Tetratricopeptide repeat domain"/>
    <property type="match status" value="3"/>
</dbReference>
<dbReference type="FunFam" id="1.25.40.10:FF:000381">
    <property type="entry name" value="Pentatricopeptide repeat-containing protein"/>
    <property type="match status" value="1"/>
</dbReference>
<proteinExistence type="predicted"/>
<organism evidence="3 4">
    <name type="scientific">Cinnamomum micranthum f. kanehirae</name>
    <dbReference type="NCBI Taxonomy" id="337451"/>
    <lineage>
        <taxon>Eukaryota</taxon>
        <taxon>Viridiplantae</taxon>
        <taxon>Streptophyta</taxon>
        <taxon>Embryophyta</taxon>
        <taxon>Tracheophyta</taxon>
        <taxon>Spermatophyta</taxon>
        <taxon>Magnoliopsida</taxon>
        <taxon>Magnoliidae</taxon>
        <taxon>Laurales</taxon>
        <taxon>Lauraceae</taxon>
        <taxon>Cinnamomum</taxon>
    </lineage>
</organism>
<dbReference type="InterPro" id="IPR002885">
    <property type="entry name" value="PPR_rpt"/>
</dbReference>
<evidence type="ECO:0000256" key="1">
    <source>
        <dbReference type="ARBA" id="ARBA00022737"/>
    </source>
</evidence>
<reference evidence="3 4" key="1">
    <citation type="journal article" date="2019" name="Nat. Plants">
        <title>Stout camphor tree genome fills gaps in understanding of flowering plant genome evolution.</title>
        <authorList>
            <person name="Chaw S.M."/>
            <person name="Liu Y.C."/>
            <person name="Wu Y.W."/>
            <person name="Wang H.Y."/>
            <person name="Lin C.I."/>
            <person name="Wu C.S."/>
            <person name="Ke H.M."/>
            <person name="Chang L.Y."/>
            <person name="Hsu C.Y."/>
            <person name="Yang H.T."/>
            <person name="Sudianto E."/>
            <person name="Hsu M.H."/>
            <person name="Wu K.P."/>
            <person name="Wang L.N."/>
            <person name="Leebens-Mack J.H."/>
            <person name="Tsai I.J."/>
        </authorList>
    </citation>
    <scope>NUCLEOTIDE SEQUENCE [LARGE SCALE GENOMIC DNA]</scope>
    <source>
        <strain evidence="4">cv. Chaw 1501</strain>
        <tissue evidence="3">Young leaves</tissue>
    </source>
</reference>
<evidence type="ECO:0000256" key="2">
    <source>
        <dbReference type="PROSITE-ProRule" id="PRU00708"/>
    </source>
</evidence>
<dbReference type="PANTHER" id="PTHR47926">
    <property type="entry name" value="PENTATRICOPEPTIDE REPEAT-CONTAINING PROTEIN"/>
    <property type="match status" value="1"/>
</dbReference>
<dbReference type="GO" id="GO:0003723">
    <property type="term" value="F:RNA binding"/>
    <property type="evidence" value="ECO:0007669"/>
    <property type="project" value="InterPro"/>
</dbReference>
<sequence length="504" mass="55804">MAGLSVALTRCVSPSFAALAKAVHSLSLKLGRLSNLHLATRIVAAYCKCGMVDEACQLFDEISATASFLDVVSWNTVITGCVQKGRDKDAFRYFNLMQSYYSRYRCDDEAFGADSYTLSSLLSSIRCLEKEPSIGNKLHGYAIRTGIVSSLSVSNALITFYAAWDQLWDAKQVFDTMPQRNVVSWTALICGFARRRGHEEESLRFFVHMMGDYTGQKPNQFTFASVFSACASIAWFSQGTVIISLALKLGHFFNIHVQNSLIGFYSECGCLEDAVSAFDALNEPDIVSWNSLLKGYSQQGRGKEALRILDGMCMKGTAPDSITFLSILSACCHAGLTSQGLDLFSRMERDYGVKPRAEHISCVVSLLGRAGLVREADVFIRGIGCEVGPSVWRTLLGACRVHRNVEVAELAATELLQLEPCDSEAHVVLSHIYAENGRWDMVRNLRRSMKEKGVEKEEPGFSWIDVGNRVHSFVAADSGHPDMYEIEKRLIELTNNIKDEAAMC</sequence>
<dbReference type="EMBL" id="QPKB01000009">
    <property type="protein sequence ID" value="RWR92759.1"/>
    <property type="molecule type" value="Genomic_DNA"/>
</dbReference>
<dbReference type="FunFam" id="1.25.40.10:FF:000090">
    <property type="entry name" value="Pentatricopeptide repeat-containing protein, chloroplastic"/>
    <property type="match status" value="1"/>
</dbReference>
<dbReference type="AlphaFoldDB" id="A0A443PPT5"/>
<protein>
    <submittedName>
        <fullName evidence="3">Pentatricopeptide repeat</fullName>
    </submittedName>
</protein>
<dbReference type="PANTHER" id="PTHR47926:SF342">
    <property type="entry name" value="TETRATRICOPEPTIDE-LIKE HELICAL DOMAIN-CONTAINING PROTEIN-RELATED"/>
    <property type="match status" value="1"/>
</dbReference>
<dbReference type="PROSITE" id="PS51375">
    <property type="entry name" value="PPR"/>
    <property type="match status" value="4"/>
</dbReference>
<dbReference type="NCBIfam" id="TIGR00756">
    <property type="entry name" value="PPR"/>
    <property type="match status" value="4"/>
</dbReference>
<keyword evidence="4" id="KW-1185">Reference proteome</keyword>
<comment type="caution">
    <text evidence="3">The sequence shown here is derived from an EMBL/GenBank/DDBJ whole genome shotgun (WGS) entry which is preliminary data.</text>
</comment>
<dbReference type="STRING" id="337451.A0A443PPT5"/>
<evidence type="ECO:0000313" key="4">
    <source>
        <dbReference type="Proteomes" id="UP000283530"/>
    </source>
</evidence>
<gene>
    <name evidence="3" type="ORF">CKAN_02198200</name>
</gene>
<dbReference type="Pfam" id="PF13041">
    <property type="entry name" value="PPR_2"/>
    <property type="match status" value="1"/>
</dbReference>
<dbReference type="InterPro" id="IPR011990">
    <property type="entry name" value="TPR-like_helical_dom_sf"/>
</dbReference>
<dbReference type="GO" id="GO:0009451">
    <property type="term" value="P:RNA modification"/>
    <property type="evidence" value="ECO:0007669"/>
    <property type="project" value="InterPro"/>
</dbReference>
<dbReference type="Pfam" id="PF20431">
    <property type="entry name" value="E_motif"/>
    <property type="match status" value="1"/>
</dbReference>
<dbReference type="Pfam" id="PF01535">
    <property type="entry name" value="PPR"/>
    <property type="match status" value="3"/>
</dbReference>
<name>A0A443PPT5_9MAGN</name>
<dbReference type="Proteomes" id="UP000283530">
    <property type="component" value="Unassembled WGS sequence"/>
</dbReference>
<feature type="repeat" description="PPR" evidence="2">
    <location>
        <begin position="70"/>
        <end position="100"/>
    </location>
</feature>
<dbReference type="InterPro" id="IPR046848">
    <property type="entry name" value="E_motif"/>
</dbReference>
<feature type="repeat" description="PPR" evidence="2">
    <location>
        <begin position="320"/>
        <end position="355"/>
    </location>
</feature>
<dbReference type="InterPro" id="IPR046960">
    <property type="entry name" value="PPR_At4g14850-like_plant"/>
</dbReference>
<accession>A0A443PPT5</accession>
<evidence type="ECO:0000313" key="3">
    <source>
        <dbReference type="EMBL" id="RWR92759.1"/>
    </source>
</evidence>